<dbReference type="Gene3D" id="3.30.559.10">
    <property type="entry name" value="Chloramphenicol acetyltransferase-like domain"/>
    <property type="match status" value="1"/>
</dbReference>
<dbReference type="GO" id="GO:0017000">
    <property type="term" value="P:antibiotic biosynthetic process"/>
    <property type="evidence" value="ECO:0007669"/>
    <property type="project" value="UniProtKB-KW"/>
</dbReference>
<dbReference type="GO" id="GO:0003824">
    <property type="term" value="F:catalytic activity"/>
    <property type="evidence" value="ECO:0007669"/>
    <property type="project" value="UniProtKB-KW"/>
</dbReference>
<dbReference type="Pfam" id="PF00668">
    <property type="entry name" value="Condensation"/>
    <property type="match status" value="1"/>
</dbReference>
<dbReference type="Gene3D" id="3.30.300.30">
    <property type="match status" value="2"/>
</dbReference>
<evidence type="ECO:0000256" key="6">
    <source>
        <dbReference type="ARBA" id="ARBA00023194"/>
    </source>
</evidence>
<dbReference type="Gene3D" id="3.40.50.980">
    <property type="match status" value="2"/>
</dbReference>
<dbReference type="Gene3D" id="3.40.50.12780">
    <property type="entry name" value="N-terminal domain of ligase-like"/>
    <property type="match status" value="1"/>
</dbReference>
<dbReference type="InterPro" id="IPR010071">
    <property type="entry name" value="AA_adenyl_dom"/>
</dbReference>
<dbReference type="GO" id="GO:0043041">
    <property type="term" value="P:amino acid activation for nonribosomal peptide biosynthetic process"/>
    <property type="evidence" value="ECO:0007669"/>
    <property type="project" value="TreeGrafter"/>
</dbReference>
<dbReference type="CDD" id="cd19531">
    <property type="entry name" value="LCL_NRPS-like"/>
    <property type="match status" value="1"/>
</dbReference>
<dbReference type="FunFam" id="2.30.38.10:FF:000001">
    <property type="entry name" value="Non-ribosomal peptide synthetase PvdI"/>
    <property type="match status" value="1"/>
</dbReference>
<dbReference type="InterPro" id="IPR025110">
    <property type="entry name" value="AMP-bd_C"/>
</dbReference>
<dbReference type="PANTHER" id="PTHR45527:SF1">
    <property type="entry name" value="FATTY ACID SYNTHASE"/>
    <property type="match status" value="1"/>
</dbReference>
<dbReference type="STRING" id="169760.PSTEL_06170"/>
<keyword evidence="6" id="KW-0045">Antibiotic biosynthesis</keyword>
<dbReference type="Gene3D" id="1.10.1200.10">
    <property type="entry name" value="ACP-like"/>
    <property type="match status" value="2"/>
</dbReference>
<reference evidence="9 10" key="1">
    <citation type="submission" date="2014-08" db="EMBL/GenBank/DDBJ databases">
        <title>Comparative genomics of the Paenibacillus odorifer group.</title>
        <authorList>
            <person name="den Bakker H.C."/>
            <person name="Tsai Y.-C."/>
            <person name="Martin N."/>
            <person name="Korlach J."/>
            <person name="Wiedmann M."/>
        </authorList>
    </citation>
    <scope>NUCLEOTIDE SEQUENCE [LARGE SCALE GENOMIC DNA]</scope>
    <source>
        <strain evidence="9 10">DSM 14472</strain>
    </source>
</reference>
<evidence type="ECO:0000256" key="4">
    <source>
        <dbReference type="ARBA" id="ARBA00022553"/>
    </source>
</evidence>
<comment type="cofactor">
    <cofactor evidence="1">
        <name>pantetheine 4'-phosphate</name>
        <dbReference type="ChEBI" id="CHEBI:47942"/>
    </cofactor>
</comment>
<dbReference type="InterPro" id="IPR023213">
    <property type="entry name" value="CAT-like_dom_sf"/>
</dbReference>
<dbReference type="InterPro" id="IPR009081">
    <property type="entry name" value="PP-bd_ACP"/>
</dbReference>
<keyword evidence="4" id="KW-0597">Phosphoprotein</keyword>
<dbReference type="HOGENOM" id="CLU_000022_0_9_9"/>
<dbReference type="FunFam" id="3.40.50.980:FF:000001">
    <property type="entry name" value="Non-ribosomal peptide synthetase"/>
    <property type="match status" value="1"/>
</dbReference>
<dbReference type="SUPFAM" id="SSF47336">
    <property type="entry name" value="ACP-like"/>
    <property type="match status" value="2"/>
</dbReference>
<dbReference type="InterPro" id="IPR036736">
    <property type="entry name" value="ACP-like_sf"/>
</dbReference>
<dbReference type="GO" id="GO:0044550">
    <property type="term" value="P:secondary metabolite biosynthetic process"/>
    <property type="evidence" value="ECO:0007669"/>
    <property type="project" value="TreeGrafter"/>
</dbReference>
<comment type="similarity">
    <text evidence="2">Belongs to the ATP-dependent AMP-binding enzyme family.</text>
</comment>
<evidence type="ECO:0000256" key="2">
    <source>
        <dbReference type="ARBA" id="ARBA00006432"/>
    </source>
</evidence>
<dbReference type="Pfam" id="PF13193">
    <property type="entry name" value="AMP-binding_C"/>
    <property type="match status" value="1"/>
</dbReference>
<keyword evidence="7" id="KW-0511">Multifunctional enzyme</keyword>
<keyword evidence="5" id="KW-0677">Repeat</keyword>
<proteinExistence type="inferred from homology"/>
<evidence type="ECO:0000313" key="10">
    <source>
        <dbReference type="Proteomes" id="UP000029507"/>
    </source>
</evidence>
<accession>A0A089N225</accession>
<dbReference type="EMBL" id="CP009286">
    <property type="protein sequence ID" value="AIQ62749.1"/>
    <property type="molecule type" value="Genomic_DNA"/>
</dbReference>
<organism evidence="9 10">
    <name type="scientific">Paenibacillus stellifer</name>
    <dbReference type="NCBI Taxonomy" id="169760"/>
    <lineage>
        <taxon>Bacteria</taxon>
        <taxon>Bacillati</taxon>
        <taxon>Bacillota</taxon>
        <taxon>Bacilli</taxon>
        <taxon>Bacillales</taxon>
        <taxon>Paenibacillaceae</taxon>
        <taxon>Paenibacillus</taxon>
    </lineage>
</organism>
<evidence type="ECO:0000313" key="9">
    <source>
        <dbReference type="EMBL" id="AIQ62749.1"/>
    </source>
</evidence>
<evidence type="ECO:0000259" key="8">
    <source>
        <dbReference type="PROSITE" id="PS50075"/>
    </source>
</evidence>
<dbReference type="Gene3D" id="3.30.559.30">
    <property type="entry name" value="Nonribosomal peptide synthetase, condensation domain"/>
    <property type="match status" value="2"/>
</dbReference>
<dbReference type="InterPro" id="IPR000873">
    <property type="entry name" value="AMP-dep_synth/lig_dom"/>
</dbReference>
<dbReference type="Pfam" id="PF00550">
    <property type="entry name" value="PP-binding"/>
    <property type="match status" value="2"/>
</dbReference>
<dbReference type="OrthoDB" id="9765680at2"/>
<dbReference type="PROSITE" id="PS50075">
    <property type="entry name" value="CARRIER"/>
    <property type="match status" value="2"/>
</dbReference>
<evidence type="ECO:0000256" key="5">
    <source>
        <dbReference type="ARBA" id="ARBA00022737"/>
    </source>
</evidence>
<keyword evidence="10" id="KW-1185">Reference proteome</keyword>
<feature type="domain" description="Carrier" evidence="8">
    <location>
        <begin position="577"/>
        <end position="652"/>
    </location>
</feature>
<dbReference type="Proteomes" id="UP000029507">
    <property type="component" value="Chromosome"/>
</dbReference>
<dbReference type="PROSITE" id="PS00455">
    <property type="entry name" value="AMP_BINDING"/>
    <property type="match status" value="2"/>
</dbReference>
<dbReference type="GO" id="GO:0005737">
    <property type="term" value="C:cytoplasm"/>
    <property type="evidence" value="ECO:0007669"/>
    <property type="project" value="TreeGrafter"/>
</dbReference>
<dbReference type="RefSeq" id="WP_038694131.1">
    <property type="nucleotide sequence ID" value="NZ_CP009286.1"/>
</dbReference>
<dbReference type="InterPro" id="IPR001242">
    <property type="entry name" value="Condensation_dom"/>
</dbReference>
<name>A0A089N225_9BACL</name>
<dbReference type="Pfam" id="PF00501">
    <property type="entry name" value="AMP-binding"/>
    <property type="match status" value="2"/>
</dbReference>
<dbReference type="InterPro" id="IPR045851">
    <property type="entry name" value="AMP-bd_C_sf"/>
</dbReference>
<dbReference type="GO" id="GO:0008610">
    <property type="term" value="P:lipid biosynthetic process"/>
    <property type="evidence" value="ECO:0007669"/>
    <property type="project" value="UniProtKB-ARBA"/>
</dbReference>
<dbReference type="SUPFAM" id="SSF56801">
    <property type="entry name" value="Acetyl-CoA synthetase-like"/>
    <property type="match status" value="2"/>
</dbReference>
<dbReference type="SUPFAM" id="SSF52777">
    <property type="entry name" value="CoA-dependent acyltransferases"/>
    <property type="match status" value="3"/>
</dbReference>
<evidence type="ECO:0000256" key="7">
    <source>
        <dbReference type="ARBA" id="ARBA00023268"/>
    </source>
</evidence>
<protein>
    <recommendedName>
        <fullName evidence="8">Carrier domain-containing protein</fullName>
    </recommendedName>
</protein>
<dbReference type="InterPro" id="IPR042099">
    <property type="entry name" value="ANL_N_sf"/>
</dbReference>
<dbReference type="KEGG" id="pste:PSTEL_06170"/>
<feature type="domain" description="Carrier" evidence="8">
    <location>
        <begin position="1620"/>
        <end position="1695"/>
    </location>
</feature>
<dbReference type="InterPro" id="IPR020845">
    <property type="entry name" value="AMP-binding_CS"/>
</dbReference>
<dbReference type="NCBIfam" id="TIGR01733">
    <property type="entry name" value="AA-adenyl-dom"/>
    <property type="match status" value="1"/>
</dbReference>
<evidence type="ECO:0000256" key="1">
    <source>
        <dbReference type="ARBA" id="ARBA00001957"/>
    </source>
</evidence>
<dbReference type="Gene3D" id="2.30.38.10">
    <property type="entry name" value="Luciferase, Domain 3"/>
    <property type="match status" value="1"/>
</dbReference>
<sequence length="1901" mass="212411">MESAVTLLDVLKGAMKQHSTGVNFIEGDQGETFVTYAEIYRQALDLLGKLQGKGLHAGQELVFQIENNRSFVTMYWASLLGGFIPVPISIGNNDEHRYKIVQIWNKLSSPSLIGEDWAIASLTKYLGDHGMVKLLEEMEPHFYSLDSLNTVTYEPGVIQPCNPEQIAFIQFSSGSTGDPKGVVLTHANLISNTAAIIEGISITDKDSLISWLPLTHDMGLIGSHLTAVRAQINQHLMPTSLFIRHPLLWLKKASKYRTTVTVSPNFGYRYFLNFYKTGAGIDWDLSSIRVIVNGAEPISYPLIVEFTSKLRTHGLSANCIFPVYGLAEASLAVTLPPPGRPVRHFLIDRKHLNIGDQVCLAAAETSGIGLVGTGKPARDVSVRICNENNEPLLDGHIGHIHIKGRNVTQGYYNNPEATKAALAGEDWVKTGDIGAFYEGELIITGRAKDIIFVNGQNIYPHDIERHAEDIFEKITQVAAVGVFSEVSQKEEIILFVHYKKSVESFAELSQHIKQHINQKMSLDVKSVLPVRHIEKTTSGKVQRYKMAERYRNGDFDSIQSELDELLHTRERERVIEQPVTETEGILVRLVQEVLGHEPVSLSDHFFKIGGQSLKAAMLSARIQREMKKSITIRDIFLNPVMSDLANMLDTLPYNEILPFISAESKDFYSMSPAQRRLYILQQLTEDTRYNLPFAMKVEGAIDPDRLEKALLELIHRHESLRTSFHLVNGNTVQRIESNPGFQLVVNRDVQDARQAIRQFIRPFDLTRAPLLRAELAAIADGTMLFLIDFHHIVTDGTSMAVFIQELSLLYQGETLPTPSRQYRDFSEWQARLRQEDSYSESEIYWLESFGGSIPVLDLPTDSPRSNLQLRSGASLPFRLSQERVRELKDLAYEHHSSLYIILLASLMVTLSRWSGKEDLVIGSVTAGRPLAEIESMIGMFVNTIAIRCQPQYKMTFLSFLQEVRQQVLSSFEHQRYPFDELVNKLGLGYDQGRNPLFDVMFSLQPAGLEEIKLGPVCLVPQPVHNGHAKFDLTFEAYESADGLRFDVEYSTELFRPETINRMMSHYFAILSSITQNPTEKLGRLNMLTKQEECRLLDRAVESAAAYPDSTLDKLFELRAGHAPDSIALIDSSSGDLLTYGALNRRSNRLASQLLEYGVTRGSYVGILCERSMDYVIAVLAVLKVGAAFVPLDSEAPAERIHHIVSDASIGVILSQARLVPFGSSIHDLLKQCTQLIIMDNEQGKMHDAPAANPERTHTPSDIAYLIYTSGTTGKPKGTLVSHANVARLFSIPFAGVEITSQDRLIQVSNTVFDGSIIDLFGSLLNGASLLITKKEQILDPTEFASLLSLDVTTAFMTTQLFNTMVEYRLDALKNLRTIMFGGERASLPHVQKALEALGPGRLFNLYGPTETTVLATGYQIDKLIAGQGAIPIGRAVPNSELYVLDQELQLVPEGVNGELYIGGAGVSHGYLNRPDLTGAAFIENPYRPGRLLYRSGDLVRWLPDGELLYLGRADNQIKLRGYRIELQEVESALLRIPYVRECAVIKRDLPNGQAELAAYVVADQPVSIHSLKNALNSYLPSYMVPTSYCQLDRLPLTPQGKLDAKSLPEPEGVDSTVVQSSRNPTEQHIEAIWQRLLNIETISIHSNFFDIGGTSLLVIKMQAEIEFIYPSLIRVVDIFNNPTVARLAELIESRQNGEKNRLVWKTVPWPHSSRTQSAGWQEYKRTNVVVNNAAMNDLDFGKKGVGISKDSLLRSAFVMSLVRIAGEHQSYGLQILQGSFIYPVELGLHEIRSTSGLLQAVTNMENRYVGYQVKDLEGIVPIRSDQELAAILVHHPTSATHALAHHFDLMLTVSEGANLVLQMEFNPRKVSQETSKRFAELYMNSLQWVTQQIGQEVLNHE</sequence>
<dbReference type="CDD" id="cd12117">
    <property type="entry name" value="A_NRPS_Srf_like"/>
    <property type="match status" value="1"/>
</dbReference>
<keyword evidence="3" id="KW-0596">Phosphopantetheine</keyword>
<dbReference type="PANTHER" id="PTHR45527">
    <property type="entry name" value="NONRIBOSOMAL PEPTIDE SYNTHETASE"/>
    <property type="match status" value="1"/>
</dbReference>
<evidence type="ECO:0000256" key="3">
    <source>
        <dbReference type="ARBA" id="ARBA00022450"/>
    </source>
</evidence>
<dbReference type="GO" id="GO:0031177">
    <property type="term" value="F:phosphopantetheine binding"/>
    <property type="evidence" value="ECO:0007669"/>
    <property type="project" value="TreeGrafter"/>
</dbReference>
<gene>
    <name evidence="9" type="ORF">PSTEL_06170</name>
</gene>